<name>A0ABR2HN45_9EUKA</name>
<evidence type="ECO:0000313" key="2">
    <source>
        <dbReference type="EMBL" id="KAK8850135.1"/>
    </source>
</evidence>
<dbReference type="EMBL" id="JAPFFF010000024">
    <property type="protein sequence ID" value="KAK8850135.1"/>
    <property type="molecule type" value="Genomic_DNA"/>
</dbReference>
<feature type="region of interest" description="Disordered" evidence="1">
    <location>
        <begin position="39"/>
        <end position="63"/>
    </location>
</feature>
<reference evidence="2 3" key="1">
    <citation type="submission" date="2024-04" db="EMBL/GenBank/DDBJ databases">
        <title>Tritrichomonas musculus Genome.</title>
        <authorList>
            <person name="Alves-Ferreira E."/>
            <person name="Grigg M."/>
            <person name="Lorenzi H."/>
            <person name="Galac M."/>
        </authorList>
    </citation>
    <scope>NUCLEOTIDE SEQUENCE [LARGE SCALE GENOMIC DNA]</scope>
    <source>
        <strain evidence="2 3">EAF2021</strain>
    </source>
</reference>
<evidence type="ECO:0000313" key="3">
    <source>
        <dbReference type="Proteomes" id="UP001470230"/>
    </source>
</evidence>
<keyword evidence="3" id="KW-1185">Reference proteome</keyword>
<dbReference type="Proteomes" id="UP001470230">
    <property type="component" value="Unassembled WGS sequence"/>
</dbReference>
<evidence type="ECO:0000256" key="1">
    <source>
        <dbReference type="SAM" id="MobiDB-lite"/>
    </source>
</evidence>
<sequence length="173" mass="19876">MKISSNDLEPKSFIDVLLEKGKLGHDVLHQMSSYVHIDSIEKKEEESSTKSENSEKDIKAENRKKANKLKADIMNHYKDMIANYNQRGSDSIDAISSVSNSAPFGVDKEVCSICSTYKKDEVFTYPLYLYRTKFPFIIDKPPKVSKDSEDRAIDDIADDYETFNIEEEEEEEN</sequence>
<organism evidence="2 3">
    <name type="scientific">Tritrichomonas musculus</name>
    <dbReference type="NCBI Taxonomy" id="1915356"/>
    <lineage>
        <taxon>Eukaryota</taxon>
        <taxon>Metamonada</taxon>
        <taxon>Parabasalia</taxon>
        <taxon>Tritrichomonadida</taxon>
        <taxon>Tritrichomonadidae</taxon>
        <taxon>Tritrichomonas</taxon>
    </lineage>
</organism>
<protein>
    <submittedName>
        <fullName evidence="2">Uncharacterized protein</fullName>
    </submittedName>
</protein>
<comment type="caution">
    <text evidence="2">The sequence shown here is derived from an EMBL/GenBank/DDBJ whole genome shotgun (WGS) entry which is preliminary data.</text>
</comment>
<proteinExistence type="predicted"/>
<gene>
    <name evidence="2" type="ORF">M9Y10_018247</name>
</gene>
<accession>A0ABR2HN45</accession>